<gene>
    <name evidence="2" type="ORF">GCM10007028_29910</name>
</gene>
<dbReference type="SUPFAM" id="SSF51338">
    <property type="entry name" value="Composite domain of metallo-dependent hydrolases"/>
    <property type="match status" value="1"/>
</dbReference>
<sequence length="575" mass="63584">MKILISHRAKPLIILLSFFLIVACKNEKPSNNTTSNTTVYYGGDIVTMVGDSPEYVDALVERDGKIVFVGEAKKAMEVAGPGHHMIDLKGQTMLPGLIDGHAHFAAFSAQAIGAQILPPPDAGAKDIPTLIAILKKWNTPENRSLTGWIFGMGFDDSVLEEKRFPTKHDLDLVSTEFPIMIIHISGHFASVNSKALEILGITAKTANPEGGIIRREHNNEPNGVLEELAAIPHMLKAIKPSNKAASDAFFKAGQQLAVSYGYTTAQEGRAMENHELLANAAESGKLKIDVVSYVDYLFVDKYMQSKWNSKSYLNHYRIGGMKVTLDGSPQGRTAWRTQPYLIPPDGAKADYAGYPAIPNDSTVAGLYEKAFENNWQILTHANGDAAMDQMIRTMKIAAKKYGNHDRRSVLIHGQYVREDQLDAFKDLNVITSLFPLHTYYWGDWHKQIIGDSLGNKISPMRTALNKGLRATIHTDAPVALPNLMRMVGISVERKSRSGAVIGPDEKLTPYEALQAITIWSAYQHFEEQSKGTLEADKLADLVILDKNPFKVSEENIKNILVHTTIKEGHVVYQKP</sequence>
<dbReference type="Proteomes" id="UP000636004">
    <property type="component" value="Unassembled WGS sequence"/>
</dbReference>
<organism evidence="2 3">
    <name type="scientific">Algibacter mikhailovii</name>
    <dbReference type="NCBI Taxonomy" id="425498"/>
    <lineage>
        <taxon>Bacteria</taxon>
        <taxon>Pseudomonadati</taxon>
        <taxon>Bacteroidota</taxon>
        <taxon>Flavobacteriia</taxon>
        <taxon>Flavobacteriales</taxon>
        <taxon>Flavobacteriaceae</taxon>
        <taxon>Algibacter</taxon>
    </lineage>
</organism>
<keyword evidence="3" id="KW-1185">Reference proteome</keyword>
<evidence type="ECO:0000313" key="3">
    <source>
        <dbReference type="Proteomes" id="UP000636004"/>
    </source>
</evidence>
<dbReference type="GO" id="GO:0016810">
    <property type="term" value="F:hydrolase activity, acting on carbon-nitrogen (but not peptide) bonds"/>
    <property type="evidence" value="ECO:0007669"/>
    <property type="project" value="InterPro"/>
</dbReference>
<proteinExistence type="predicted"/>
<dbReference type="InterPro" id="IPR033932">
    <property type="entry name" value="YtcJ-like"/>
</dbReference>
<dbReference type="InterPro" id="IPR032466">
    <property type="entry name" value="Metal_Hydrolase"/>
</dbReference>
<dbReference type="Gene3D" id="3.20.20.140">
    <property type="entry name" value="Metal-dependent hydrolases"/>
    <property type="match status" value="1"/>
</dbReference>
<dbReference type="InterPro" id="IPR011059">
    <property type="entry name" value="Metal-dep_hydrolase_composite"/>
</dbReference>
<dbReference type="Gene3D" id="3.10.310.70">
    <property type="match status" value="1"/>
</dbReference>
<keyword evidence="2" id="KW-0378">Hydrolase</keyword>
<dbReference type="AlphaFoldDB" id="A0A918R7V5"/>
<dbReference type="EMBL" id="BMWZ01000007">
    <property type="protein sequence ID" value="GGZ89620.1"/>
    <property type="molecule type" value="Genomic_DNA"/>
</dbReference>
<dbReference type="RefSeq" id="WP_189362134.1">
    <property type="nucleotide sequence ID" value="NZ_BMWZ01000007.1"/>
</dbReference>
<comment type="caution">
    <text evidence="2">The sequence shown here is derived from an EMBL/GenBank/DDBJ whole genome shotgun (WGS) entry which is preliminary data.</text>
</comment>
<name>A0A918R7V5_9FLAO</name>
<dbReference type="InterPro" id="IPR013108">
    <property type="entry name" value="Amidohydro_3"/>
</dbReference>
<dbReference type="CDD" id="cd01300">
    <property type="entry name" value="YtcJ_like"/>
    <property type="match status" value="1"/>
</dbReference>
<protein>
    <submittedName>
        <fullName evidence="2">Hydrolase</fullName>
    </submittedName>
</protein>
<dbReference type="PANTHER" id="PTHR22642">
    <property type="entry name" value="IMIDAZOLONEPROPIONASE"/>
    <property type="match status" value="1"/>
</dbReference>
<evidence type="ECO:0000259" key="1">
    <source>
        <dbReference type="Pfam" id="PF07969"/>
    </source>
</evidence>
<dbReference type="SUPFAM" id="SSF51556">
    <property type="entry name" value="Metallo-dependent hydrolases"/>
    <property type="match status" value="1"/>
</dbReference>
<evidence type="ECO:0000313" key="2">
    <source>
        <dbReference type="EMBL" id="GGZ89620.1"/>
    </source>
</evidence>
<dbReference type="Gene3D" id="2.30.40.10">
    <property type="entry name" value="Urease, subunit C, domain 1"/>
    <property type="match status" value="1"/>
</dbReference>
<reference evidence="2" key="1">
    <citation type="journal article" date="2014" name="Int. J. Syst. Evol. Microbiol.">
        <title>Complete genome sequence of Corynebacterium casei LMG S-19264T (=DSM 44701T), isolated from a smear-ripened cheese.</title>
        <authorList>
            <consortium name="US DOE Joint Genome Institute (JGI-PGF)"/>
            <person name="Walter F."/>
            <person name="Albersmeier A."/>
            <person name="Kalinowski J."/>
            <person name="Ruckert C."/>
        </authorList>
    </citation>
    <scope>NUCLEOTIDE SEQUENCE</scope>
    <source>
        <strain evidence="2">KCTC 12710</strain>
    </source>
</reference>
<feature type="domain" description="Amidohydrolase 3" evidence="1">
    <location>
        <begin position="85"/>
        <end position="572"/>
    </location>
</feature>
<accession>A0A918R7V5</accession>
<reference evidence="2" key="2">
    <citation type="submission" date="2020-09" db="EMBL/GenBank/DDBJ databases">
        <authorList>
            <person name="Sun Q."/>
            <person name="Kim S."/>
        </authorList>
    </citation>
    <scope>NUCLEOTIDE SEQUENCE</scope>
    <source>
        <strain evidence="2">KCTC 12710</strain>
    </source>
</reference>
<dbReference type="PROSITE" id="PS51257">
    <property type="entry name" value="PROKAR_LIPOPROTEIN"/>
    <property type="match status" value="1"/>
</dbReference>
<dbReference type="PANTHER" id="PTHR22642:SF2">
    <property type="entry name" value="PROTEIN LONG AFTER FAR-RED 3"/>
    <property type="match status" value="1"/>
</dbReference>
<dbReference type="Pfam" id="PF07969">
    <property type="entry name" value="Amidohydro_3"/>
    <property type="match status" value="1"/>
</dbReference>